<dbReference type="Proteomes" id="UP000308365">
    <property type="component" value="Unassembled WGS sequence"/>
</dbReference>
<accession>A0A4U1F469</accession>
<evidence type="ECO:0000313" key="2">
    <source>
        <dbReference type="EMBL" id="TKC44161.1"/>
    </source>
</evidence>
<dbReference type="GO" id="GO:0008009">
    <property type="term" value="F:chemokine activity"/>
    <property type="evidence" value="ECO:0007669"/>
    <property type="project" value="InterPro"/>
</dbReference>
<feature type="compositionally biased region" description="Basic residues" evidence="1">
    <location>
        <begin position="223"/>
        <end position="252"/>
    </location>
</feature>
<dbReference type="AlphaFoldDB" id="A0A4U1F469"/>
<name>A0A4U1F469_MONMO</name>
<dbReference type="InterPro" id="IPR036048">
    <property type="entry name" value="Interleukin_8-like_sf"/>
</dbReference>
<dbReference type="GO" id="GO:0006955">
    <property type="term" value="P:immune response"/>
    <property type="evidence" value="ECO:0007669"/>
    <property type="project" value="InterPro"/>
</dbReference>
<dbReference type="GO" id="GO:0005576">
    <property type="term" value="C:extracellular region"/>
    <property type="evidence" value="ECO:0007669"/>
    <property type="project" value="InterPro"/>
</dbReference>
<feature type="non-terminal residue" evidence="2">
    <location>
        <position position="1"/>
    </location>
</feature>
<organism evidence="2 3">
    <name type="scientific">Monodon monoceros</name>
    <name type="common">Narwhal</name>
    <name type="synonym">Ceratodon monodon</name>
    <dbReference type="NCBI Taxonomy" id="40151"/>
    <lineage>
        <taxon>Eukaryota</taxon>
        <taxon>Metazoa</taxon>
        <taxon>Chordata</taxon>
        <taxon>Craniata</taxon>
        <taxon>Vertebrata</taxon>
        <taxon>Euteleostomi</taxon>
        <taxon>Mammalia</taxon>
        <taxon>Eutheria</taxon>
        <taxon>Laurasiatheria</taxon>
        <taxon>Artiodactyla</taxon>
        <taxon>Whippomorpha</taxon>
        <taxon>Cetacea</taxon>
        <taxon>Odontoceti</taxon>
        <taxon>Monodontidae</taxon>
        <taxon>Monodon</taxon>
    </lineage>
</organism>
<evidence type="ECO:0000256" key="1">
    <source>
        <dbReference type="SAM" id="MobiDB-lite"/>
    </source>
</evidence>
<proteinExistence type="predicted"/>
<reference evidence="3" key="1">
    <citation type="journal article" date="2019" name="IScience">
        <title>Narwhal Genome Reveals Long-Term Low Genetic Diversity despite Current Large Abundance Size.</title>
        <authorList>
            <person name="Westbury M.V."/>
            <person name="Petersen B."/>
            <person name="Garde E."/>
            <person name="Heide-Jorgensen M.P."/>
            <person name="Lorenzen E.D."/>
        </authorList>
    </citation>
    <scope>NUCLEOTIDE SEQUENCE [LARGE SCALE GENOMIC DNA]</scope>
</reference>
<comment type="caution">
    <text evidence="2">The sequence shown here is derived from an EMBL/GenBank/DDBJ whole genome shotgun (WGS) entry which is preliminary data.</text>
</comment>
<feature type="region of interest" description="Disordered" evidence="1">
    <location>
        <begin position="212"/>
        <end position="252"/>
    </location>
</feature>
<dbReference type="Gene3D" id="2.40.50.40">
    <property type="match status" value="1"/>
</dbReference>
<sequence length="252" mass="27585">TDRSSTQNTNEGRKDVPSATDFAPQLQEGQPAVGQAGPARPGQALPPRQSASSGAAGQRQDSRFRSGRSGRRAQVSAVSGSRPGRLALVDVRCTGAETGKAAGRGPDKRRQAPPAARSCRPALLLLLLPFFEPGLRLQHLVSRSTAALPTDRCSATAVKRRSVVLPYFPLPPAAALRFHIIFPEGFWKDLHIKRRRICVSPHNHVVKQWMKEQAAKKDAKGNICRKKKHHSRRNSKGAHQGRHQTHGHKTPY</sequence>
<evidence type="ECO:0008006" key="4">
    <source>
        <dbReference type="Google" id="ProtNLM"/>
    </source>
</evidence>
<dbReference type="SUPFAM" id="SSF54117">
    <property type="entry name" value="Interleukin 8-like chemokines"/>
    <property type="match status" value="1"/>
</dbReference>
<feature type="region of interest" description="Disordered" evidence="1">
    <location>
        <begin position="1"/>
        <end position="81"/>
    </location>
</feature>
<protein>
    <recommendedName>
        <fullName evidence="4">Chemokine interleukin-8-like domain-containing protein</fullName>
    </recommendedName>
</protein>
<feature type="compositionally biased region" description="Polar residues" evidence="1">
    <location>
        <begin position="1"/>
        <end position="10"/>
    </location>
</feature>
<evidence type="ECO:0000313" key="3">
    <source>
        <dbReference type="Proteomes" id="UP000308365"/>
    </source>
</evidence>
<dbReference type="EMBL" id="RWIC01000413">
    <property type="protein sequence ID" value="TKC44161.1"/>
    <property type="molecule type" value="Genomic_DNA"/>
</dbReference>
<gene>
    <name evidence="2" type="ORF">EI555_013504</name>
</gene>